<proteinExistence type="predicted"/>
<evidence type="ECO:0000256" key="2">
    <source>
        <dbReference type="SAM" id="Phobius"/>
    </source>
</evidence>
<keyword evidence="5" id="KW-1185">Reference proteome</keyword>
<evidence type="ECO:0000256" key="1">
    <source>
        <dbReference type="SAM" id="MobiDB-lite"/>
    </source>
</evidence>
<feature type="domain" description="Caspase family p20" evidence="3">
    <location>
        <begin position="91"/>
        <end position="169"/>
    </location>
</feature>
<organism evidence="4 5">
    <name type="scientific">Methylobacterium planeticum</name>
    <dbReference type="NCBI Taxonomy" id="2615211"/>
    <lineage>
        <taxon>Bacteria</taxon>
        <taxon>Pseudomonadati</taxon>
        <taxon>Pseudomonadota</taxon>
        <taxon>Alphaproteobacteria</taxon>
        <taxon>Hyphomicrobiales</taxon>
        <taxon>Methylobacteriaceae</taxon>
        <taxon>Methylobacterium</taxon>
    </lineage>
</organism>
<protein>
    <submittedName>
        <fullName evidence="4">SUMF1/EgtB/PvdO family nonheme iron enzyme</fullName>
    </submittedName>
</protein>
<dbReference type="InterPro" id="IPR042095">
    <property type="entry name" value="SUMF_sf"/>
</dbReference>
<dbReference type="InterPro" id="IPR001309">
    <property type="entry name" value="Pept_C14_p20"/>
</dbReference>
<dbReference type="Gene3D" id="3.90.1580.10">
    <property type="entry name" value="paralog of FGE (formylglycine-generating enzyme)"/>
    <property type="match status" value="1"/>
</dbReference>
<comment type="caution">
    <text evidence="4">The sequence shown here is derived from an EMBL/GenBank/DDBJ whole genome shotgun (WGS) entry which is preliminary data.</text>
</comment>
<dbReference type="SUPFAM" id="SSF56436">
    <property type="entry name" value="C-type lectin-like"/>
    <property type="match status" value="1"/>
</dbReference>
<keyword evidence="2" id="KW-0812">Transmembrane</keyword>
<dbReference type="Proteomes" id="UP000441523">
    <property type="component" value="Unassembled WGS sequence"/>
</dbReference>
<dbReference type="InterPro" id="IPR029030">
    <property type="entry name" value="Caspase-like_dom_sf"/>
</dbReference>
<dbReference type="GO" id="GO:0006508">
    <property type="term" value="P:proteolysis"/>
    <property type="evidence" value="ECO:0007669"/>
    <property type="project" value="InterPro"/>
</dbReference>
<dbReference type="Pfam" id="PF00656">
    <property type="entry name" value="Peptidase_C14"/>
    <property type="match status" value="1"/>
</dbReference>
<dbReference type="GO" id="GO:0004197">
    <property type="term" value="F:cysteine-type endopeptidase activity"/>
    <property type="evidence" value="ECO:0007669"/>
    <property type="project" value="InterPro"/>
</dbReference>
<dbReference type="Gene3D" id="3.40.50.1460">
    <property type="match status" value="1"/>
</dbReference>
<dbReference type="PROSITE" id="PS50208">
    <property type="entry name" value="CASPASE_P20"/>
    <property type="match status" value="1"/>
</dbReference>
<evidence type="ECO:0000313" key="5">
    <source>
        <dbReference type="Proteomes" id="UP000441523"/>
    </source>
</evidence>
<dbReference type="InterPro" id="IPR005532">
    <property type="entry name" value="SUMF_dom"/>
</dbReference>
<reference evidence="4 5" key="1">
    <citation type="submission" date="2019-09" db="EMBL/GenBank/DDBJ databases">
        <title>YIM 132548 draft genome.</title>
        <authorList>
            <person name="Jiang L."/>
        </authorList>
    </citation>
    <scope>NUCLEOTIDE SEQUENCE [LARGE SCALE GENOMIC DNA]</scope>
    <source>
        <strain evidence="4 5">YIM 132548</strain>
    </source>
</reference>
<feature type="transmembrane region" description="Helical" evidence="2">
    <location>
        <begin position="60"/>
        <end position="79"/>
    </location>
</feature>
<evidence type="ECO:0000259" key="3">
    <source>
        <dbReference type="PROSITE" id="PS50208"/>
    </source>
</evidence>
<keyword evidence="2" id="KW-0472">Membrane</keyword>
<feature type="region of interest" description="Disordered" evidence="1">
    <location>
        <begin position="317"/>
        <end position="386"/>
    </location>
</feature>
<dbReference type="GO" id="GO:0120147">
    <property type="term" value="F:formylglycine-generating oxidase activity"/>
    <property type="evidence" value="ECO:0007669"/>
    <property type="project" value="TreeGrafter"/>
</dbReference>
<dbReference type="InterPro" id="IPR011600">
    <property type="entry name" value="Pept_C14_caspase"/>
</dbReference>
<keyword evidence="2" id="KW-1133">Transmembrane helix</keyword>
<gene>
    <name evidence="4" type="ORF">F6X51_00500</name>
</gene>
<dbReference type="SUPFAM" id="SSF52129">
    <property type="entry name" value="Caspase-like"/>
    <property type="match status" value="1"/>
</dbReference>
<dbReference type="InterPro" id="IPR051043">
    <property type="entry name" value="Sulfatase_Mod_Factor_Kinase"/>
</dbReference>
<name>A0A6N6MVX9_9HYPH</name>
<feature type="compositionally biased region" description="Pro residues" evidence="1">
    <location>
        <begin position="335"/>
        <end position="365"/>
    </location>
</feature>
<dbReference type="RefSeq" id="WP_150960914.1">
    <property type="nucleotide sequence ID" value="NZ_VZZJ01000001.1"/>
</dbReference>
<dbReference type="InterPro" id="IPR016187">
    <property type="entry name" value="CTDL_fold"/>
</dbReference>
<dbReference type="PANTHER" id="PTHR23150">
    <property type="entry name" value="SULFATASE MODIFYING FACTOR 1, 2"/>
    <property type="match status" value="1"/>
</dbReference>
<evidence type="ECO:0000313" key="4">
    <source>
        <dbReference type="EMBL" id="KAB1076057.1"/>
    </source>
</evidence>
<dbReference type="PANTHER" id="PTHR23150:SF35">
    <property type="entry name" value="BLL6746 PROTEIN"/>
    <property type="match status" value="1"/>
</dbReference>
<dbReference type="EMBL" id="VZZJ01000001">
    <property type="protein sequence ID" value="KAB1076057.1"/>
    <property type="molecule type" value="Genomic_DNA"/>
</dbReference>
<dbReference type="Pfam" id="PF03781">
    <property type="entry name" value="FGE-sulfatase"/>
    <property type="match status" value="1"/>
</dbReference>
<sequence length="618" mass="66603">MKQCIIAGARFGTTALSFATSGPPSMLGKSTRLIDGAARVRVSAANGSNRRRQPPRMTIPAMRALATVFTVAFILLSILDGVRAEGTIGAGRRFALLIANVRYPDANAPLPSIGKDARLLADELRRNDFDVEIRENLTREDTQIVLDGFYSKINAGSAALFYFGGLGIQVGRQSYLLPVNAQIWSETETRRDGINLDAVLTEMNRRGAKVKIGIVDAARANPYERRFRASSAGLAPVDAPEGTLVLFAAAPGRVLREGTSDVSLFMGELLKELRTPNLTAEEAFAHTRMGVSRASNAEQVPWVASSLIEDFQFAKPGSGMAQAPSAQSVRLPDSEPAPPRPPRQRPPTPAAAPPQVQPAAPPQPPTVVAAIPPVPVAPPKQKSAETIRDCDDCPEMVVLPAGSFEMGSASTPFDRPVRRVTFAKPFAIARYETTVDEWNRCVEAGACKFRPPAGAVGNQPITNVSWYDAKDYVAFLSAKTHQTYRLPTEAEWEYAAHGGATSAFAWGQQVGAGKANCRDCRSGTSPQIVEAGHFPPNGFGLFDLAGNAAEWVEDCWSDDYRNAPQDGSASLRGSCGQRVLRGGSFDSSAAYIKPSARFRYDADVRYYANGFRVVRAMP</sequence>
<accession>A0A6N6MVX9</accession>
<dbReference type="AlphaFoldDB" id="A0A6N6MVX9"/>